<accession>T0PY41</accession>
<name>T0PY41_SAPDV</name>
<keyword evidence="2" id="KW-1185">Reference proteome</keyword>
<evidence type="ECO:0000313" key="1">
    <source>
        <dbReference type="EMBL" id="EQC25950.1"/>
    </source>
</evidence>
<dbReference type="OMA" id="DANDACT"/>
<dbReference type="GeneID" id="19956934"/>
<evidence type="ECO:0000313" key="2">
    <source>
        <dbReference type="Proteomes" id="UP000030762"/>
    </source>
</evidence>
<reference evidence="1 2" key="1">
    <citation type="submission" date="2012-04" db="EMBL/GenBank/DDBJ databases">
        <title>The Genome Sequence of Saprolegnia declina VS20.</title>
        <authorList>
            <consortium name="The Broad Institute Genome Sequencing Platform"/>
            <person name="Russ C."/>
            <person name="Nusbaum C."/>
            <person name="Tyler B."/>
            <person name="van West P."/>
            <person name="Dieguez-Uribeondo J."/>
            <person name="de Bruijn I."/>
            <person name="Tripathy S."/>
            <person name="Jiang R."/>
            <person name="Young S.K."/>
            <person name="Zeng Q."/>
            <person name="Gargeya S."/>
            <person name="Fitzgerald M."/>
            <person name="Haas B."/>
            <person name="Abouelleil A."/>
            <person name="Alvarado L."/>
            <person name="Arachchi H.M."/>
            <person name="Berlin A."/>
            <person name="Chapman S.B."/>
            <person name="Goldberg J."/>
            <person name="Griggs A."/>
            <person name="Gujja S."/>
            <person name="Hansen M."/>
            <person name="Howarth C."/>
            <person name="Imamovic A."/>
            <person name="Larimer J."/>
            <person name="McCowen C."/>
            <person name="Montmayeur A."/>
            <person name="Murphy C."/>
            <person name="Neiman D."/>
            <person name="Pearson M."/>
            <person name="Priest M."/>
            <person name="Roberts A."/>
            <person name="Saif S."/>
            <person name="Shea T."/>
            <person name="Sisk P."/>
            <person name="Sykes S."/>
            <person name="Wortman J."/>
            <person name="Nusbaum C."/>
            <person name="Birren B."/>
        </authorList>
    </citation>
    <scope>NUCLEOTIDE SEQUENCE [LARGE SCALE GENOMIC DNA]</scope>
    <source>
        <strain evidence="1 2">VS20</strain>
    </source>
</reference>
<dbReference type="InParanoid" id="T0PY41"/>
<dbReference type="VEuPathDB" id="FungiDB:SDRG_16207"/>
<protein>
    <submittedName>
        <fullName evidence="1">Uncharacterized protein</fullName>
    </submittedName>
</protein>
<dbReference type="OrthoDB" id="27483at2759"/>
<dbReference type="Proteomes" id="UP000030762">
    <property type="component" value="Unassembled WGS sequence"/>
</dbReference>
<gene>
    <name evidence="1" type="ORF">SDRG_16207</name>
</gene>
<dbReference type="EMBL" id="JH767249">
    <property type="protein sequence ID" value="EQC25950.1"/>
    <property type="molecule type" value="Genomic_DNA"/>
</dbReference>
<proteinExistence type="predicted"/>
<organism evidence="1 2">
    <name type="scientific">Saprolegnia diclina (strain VS20)</name>
    <dbReference type="NCBI Taxonomy" id="1156394"/>
    <lineage>
        <taxon>Eukaryota</taxon>
        <taxon>Sar</taxon>
        <taxon>Stramenopiles</taxon>
        <taxon>Oomycota</taxon>
        <taxon>Saprolegniomycetes</taxon>
        <taxon>Saprolegniales</taxon>
        <taxon>Saprolegniaceae</taxon>
        <taxon>Saprolegnia</taxon>
    </lineage>
</organism>
<dbReference type="AlphaFoldDB" id="T0PY41"/>
<dbReference type="RefSeq" id="XP_008620630.1">
    <property type="nucleotide sequence ID" value="XM_008622408.1"/>
</dbReference>
<sequence>MAKHVAERCAYEAAVALVHEPGAFVSTGALPQSPPFLIRPDPSALPIPSAAIAFAYDEGFNSMLETIEEDITRDLAPTGEMQLVLSHMAIDSVGDAATFKLLPTNDANDACTFGSLIVLLPSMHEGGVITCTHGSETASFDVETSPVVTAFAAAFLSTSFTSAPITSGRRVALVFRLSYDEAHDNMRLAAPNQEPAIAAFTALAHSPFLTYQCIGKPVAYPTPSEPPSFEHLESIDKGLVDVLLVTKCFDVGLVVDATYYCRAGYVLLHPACGVPDIIWDTCKYRKPDLTLGDSAESSCRLIFWPKHHRVVLGDWDDALEYLAIVLLGDAPDDGHGLDEDDGYLGLRDVDVILRAAMTTFGPDRRLPQDYFYGRRHPLAIMARLLAHQDDLDLTLHFVANIVSFDREDVSVSDVALWLHGLLTTHGWGPFLPALLQLLPRLSKRHVLDVLHLLTSFVGLDDAPLHVIFKRNLLLEAYVTNTAPHLARANYIGHRLPPALVSAVDAFVLPPPPSVAPLFMADRSCNFHADIAVGLASAIQRDPTIARSPLVAHVLDAFRARTMTEQDVCDLEQAGLDVAGSLMYLALFVKRLDDAVFLNLTRAWGLGLLPVARTIATKFKELVAPALTSRIAAYIVASSHTLAEKEMRCRMLRCTVYAPDTSKAHKLVRDAIELLRWFAIDELLAFLDVWCDALWKTLRETDQLLLPLANLFVHVDAPLCRRLFALATTKPSANSYSESFSYAYGSRDVWGSTFPRAADARSNEAAVVDRVATVIATLQAQLCTSTKTTVDVKNDTTRQTKRQRR</sequence>